<dbReference type="VEuPathDB" id="TriTrypDB:TCSYLVIO_004778"/>
<evidence type="ECO:0000256" key="5">
    <source>
        <dbReference type="ARBA" id="ARBA00022490"/>
    </source>
</evidence>
<sequence>MPKSKRAKIVPLTKTRAKTREDKDKLINRIRKALDDYTDVYSFTLSNVRTNILQQIREERKGDSCLFLGNNKLIMIALGRDEESSQRPNLHKLCKFLVGSCGLLFTNLPKKEVKSYFASVGAQVYARTGQTATSSLVLRAGPLPQFTHSMFDHLSKLGLPLKLDKGVIVLLQDTTVCEANDTLSAEAAQLLKLFGIQSAEFRIDLTAHWANGAASRIGGRNEENVTGKA</sequence>
<dbReference type="EMBL" id="PRFA01000014">
    <property type="protein sequence ID" value="PWU97844.1"/>
    <property type="molecule type" value="Genomic_DNA"/>
</dbReference>
<name>A0A2V2VNW0_TRYCR</name>
<dbReference type="GO" id="GO:0006364">
    <property type="term" value="P:rRNA processing"/>
    <property type="evidence" value="ECO:0007669"/>
    <property type="project" value="TreeGrafter"/>
</dbReference>
<dbReference type="FunFam" id="3.30.70.1730:FF:000005">
    <property type="entry name" value="Ribosome assembly factor mrt4"/>
    <property type="match status" value="1"/>
</dbReference>
<dbReference type="VEuPathDB" id="TriTrypDB:C4B63_14g204"/>
<dbReference type="VEuPathDB" id="TriTrypDB:BCY84_11163"/>
<evidence type="ECO:0000256" key="3">
    <source>
        <dbReference type="ARBA" id="ARBA00008889"/>
    </source>
</evidence>
<comment type="caution">
    <text evidence="10">The sequence shown here is derived from an EMBL/GenBank/DDBJ whole genome shotgun (WGS) entry which is preliminary data.</text>
</comment>
<comment type="subunit">
    <text evidence="8">Associates with the pre-60S ribosomal particle.</text>
</comment>
<dbReference type="InterPro" id="IPR043164">
    <property type="entry name" value="Ribosomal_uL10-like_insert_sf"/>
</dbReference>
<dbReference type="VEuPathDB" id="TriTrypDB:C3747_19g182"/>
<dbReference type="VEuPathDB" id="TriTrypDB:Tc_MARK_6510"/>
<keyword evidence="10" id="KW-0689">Ribosomal protein</keyword>
<dbReference type="InterPro" id="IPR051742">
    <property type="entry name" value="Ribosome_Assembly_uL10"/>
</dbReference>
<dbReference type="GO" id="GO:0003723">
    <property type="term" value="F:RNA binding"/>
    <property type="evidence" value="ECO:0007669"/>
    <property type="project" value="TreeGrafter"/>
</dbReference>
<evidence type="ECO:0000313" key="11">
    <source>
        <dbReference type="Proteomes" id="UP000246121"/>
    </source>
</evidence>
<dbReference type="VEuPathDB" id="TriTrypDB:TcG_00427"/>
<keyword evidence="8" id="KW-0690">Ribosome biogenesis</keyword>
<dbReference type="Proteomes" id="UP000246121">
    <property type="component" value="Unassembled WGS sequence"/>
</dbReference>
<comment type="similarity">
    <text evidence="3 8">Belongs to the universal ribosomal protein uL10 family.</text>
</comment>
<comment type="function">
    <text evidence="1">Ribosomal protein P0 is the functional equivalent of E.coli protein L10.</text>
</comment>
<dbReference type="PANTHER" id="PTHR45841">
    <property type="entry name" value="MRNA TURNOVER PROTEIN 4 MRTO4"/>
    <property type="match status" value="1"/>
</dbReference>
<dbReference type="AlphaFoldDB" id="A0A2V2VNW0"/>
<dbReference type="GO" id="GO:0005840">
    <property type="term" value="C:ribosome"/>
    <property type="evidence" value="ECO:0007669"/>
    <property type="project" value="UniProtKB-KW"/>
</dbReference>
<evidence type="ECO:0000256" key="6">
    <source>
        <dbReference type="ARBA" id="ARBA00022553"/>
    </source>
</evidence>
<feature type="domain" description="Large ribosomal subunit protein uL10-like insertion" evidence="9">
    <location>
        <begin position="126"/>
        <end position="196"/>
    </location>
</feature>
<gene>
    <name evidence="10" type="ORF">C4B63_14g204</name>
</gene>
<dbReference type="GO" id="GO:0000027">
    <property type="term" value="P:ribosomal large subunit assembly"/>
    <property type="evidence" value="ECO:0007669"/>
    <property type="project" value="InterPro"/>
</dbReference>
<proteinExistence type="inferred from homology"/>
<comment type="subcellular location">
    <subcellularLocation>
        <location evidence="8">Cytoplasm</location>
    </subcellularLocation>
    <subcellularLocation>
        <location evidence="8">Nucleus</location>
        <location evidence="8">Nucleolus</location>
    </subcellularLocation>
</comment>
<reference evidence="10 11" key="1">
    <citation type="journal article" date="2018" name="Microb. Genom.">
        <title>Expanding an expanded genome: long-read sequencing of Trypanosoma cruzi.</title>
        <authorList>
            <person name="Berna L."/>
            <person name="Rodriguez M."/>
            <person name="Chiribao M.L."/>
            <person name="Parodi-Talice A."/>
            <person name="Pita S."/>
            <person name="Rijo G."/>
            <person name="Alvarez-Valin F."/>
            <person name="Robello C."/>
        </authorList>
    </citation>
    <scope>NUCLEOTIDE SEQUENCE [LARGE SCALE GENOMIC DNA]</scope>
    <source>
        <strain evidence="10 11">Dm28c</strain>
    </source>
</reference>
<keyword evidence="10" id="KW-0687">Ribonucleoprotein</keyword>
<dbReference type="InterPro" id="IPR033867">
    <property type="entry name" value="Mrt4"/>
</dbReference>
<evidence type="ECO:0000256" key="8">
    <source>
        <dbReference type="RuleBase" id="RU364039"/>
    </source>
</evidence>
<accession>A0A2V2VNW0</accession>
<dbReference type="InterPro" id="IPR040637">
    <property type="entry name" value="Ribosomal_uL10-like_insert"/>
</dbReference>
<dbReference type="VEuPathDB" id="TriTrypDB:ECC02_000603"/>
<evidence type="ECO:0000259" key="9">
    <source>
        <dbReference type="Pfam" id="PF17777"/>
    </source>
</evidence>
<dbReference type="Pfam" id="PF00466">
    <property type="entry name" value="Ribosomal_L10"/>
    <property type="match status" value="1"/>
</dbReference>
<evidence type="ECO:0000256" key="4">
    <source>
        <dbReference type="ARBA" id="ARBA00011521"/>
    </source>
</evidence>
<dbReference type="GO" id="GO:0005730">
    <property type="term" value="C:nucleolus"/>
    <property type="evidence" value="ECO:0007669"/>
    <property type="project" value="UniProtKB-SubCell"/>
</dbReference>
<dbReference type="OrthoDB" id="10262308at2759"/>
<keyword evidence="5 8" id="KW-0963">Cytoplasm</keyword>
<evidence type="ECO:0000313" key="10">
    <source>
        <dbReference type="EMBL" id="PWU97844.1"/>
    </source>
</evidence>
<dbReference type="Gene3D" id="3.30.70.1730">
    <property type="match status" value="1"/>
</dbReference>
<comment type="function">
    <text evidence="2 8">Component of the ribosome assembly machinery. Nuclear paralog of the ribosomal protein P0, it binds pre-60S subunits at an early stage of assembly in the nucleolus, and is replaced by P0 in cytoplasmic pre-60S subunits and mature 80S ribosomes.</text>
</comment>
<dbReference type="CDD" id="cd05796">
    <property type="entry name" value="Ribosomal_P0_like"/>
    <property type="match status" value="1"/>
</dbReference>
<dbReference type="GO" id="GO:0000956">
    <property type="term" value="P:nuclear-transcribed mRNA catabolic process"/>
    <property type="evidence" value="ECO:0007669"/>
    <property type="project" value="TreeGrafter"/>
</dbReference>
<comment type="subunit">
    <text evidence="4">P0 forms a pentameric complex by interaction with dimers of P1 and P2.</text>
</comment>
<organism evidence="10 11">
    <name type="scientific">Trypanosoma cruzi</name>
    <dbReference type="NCBI Taxonomy" id="5693"/>
    <lineage>
        <taxon>Eukaryota</taxon>
        <taxon>Discoba</taxon>
        <taxon>Euglenozoa</taxon>
        <taxon>Kinetoplastea</taxon>
        <taxon>Metakinetoplastina</taxon>
        <taxon>Trypanosomatida</taxon>
        <taxon>Trypanosomatidae</taxon>
        <taxon>Trypanosoma</taxon>
        <taxon>Schizotrypanum</taxon>
    </lineage>
</organism>
<dbReference type="SUPFAM" id="SSF160369">
    <property type="entry name" value="Ribosomal protein L10-like"/>
    <property type="match status" value="1"/>
</dbReference>
<dbReference type="PANTHER" id="PTHR45841:SF1">
    <property type="entry name" value="MRNA TURNOVER PROTEIN 4 HOMOLOG"/>
    <property type="match status" value="1"/>
</dbReference>
<dbReference type="GO" id="GO:0005737">
    <property type="term" value="C:cytoplasm"/>
    <property type="evidence" value="ECO:0007669"/>
    <property type="project" value="UniProtKB-SubCell"/>
</dbReference>
<dbReference type="VEuPathDB" id="TriTrypDB:TcCL_ESM04159"/>
<keyword evidence="7 8" id="KW-0539">Nucleus</keyword>
<evidence type="ECO:0000256" key="1">
    <source>
        <dbReference type="ARBA" id="ARBA00002200"/>
    </source>
</evidence>
<evidence type="ECO:0000256" key="2">
    <source>
        <dbReference type="ARBA" id="ARBA00004046"/>
    </source>
</evidence>
<dbReference type="VEuPathDB" id="TriTrypDB:TcBrA4_0014280"/>
<evidence type="ECO:0000256" key="7">
    <source>
        <dbReference type="ARBA" id="ARBA00023242"/>
    </source>
</evidence>
<dbReference type="GO" id="GO:0030687">
    <property type="term" value="C:preribosome, large subunit precursor"/>
    <property type="evidence" value="ECO:0007669"/>
    <property type="project" value="TreeGrafter"/>
</dbReference>
<dbReference type="Pfam" id="PF17777">
    <property type="entry name" value="RL10P_insert"/>
    <property type="match status" value="1"/>
</dbReference>
<keyword evidence="6" id="KW-0597">Phosphoprotein</keyword>
<protein>
    <recommendedName>
        <fullName evidence="8">Ribosome assembly factor mrt4</fullName>
    </recommendedName>
</protein>
<dbReference type="InterPro" id="IPR001790">
    <property type="entry name" value="Ribosomal_uL10"/>
</dbReference>
<dbReference type="Gene3D" id="3.90.105.20">
    <property type="match status" value="1"/>
</dbReference>
<dbReference type="InterPro" id="IPR043141">
    <property type="entry name" value="Ribosomal_uL10-like_sf"/>
</dbReference>
<dbReference type="VEuPathDB" id="TriTrypDB:TcCLB.508307.170"/>